<comment type="caution">
    <text evidence="1">The sequence shown here is derived from an EMBL/GenBank/DDBJ whole genome shotgun (WGS) entry which is preliminary data.</text>
</comment>
<gene>
    <name evidence="1" type="ORF">P8X34_03590</name>
</gene>
<dbReference type="Proteomes" id="UP001571980">
    <property type="component" value="Unassembled WGS sequence"/>
</dbReference>
<sequence length="575" mass="65045">MKKILVSLTIILLLITPTLAQIRQVKFESAPRDDSALYEFFSTVLDISASALKDLNLTQYKKLQLIMNWTREEEEFYRARGVNVTLTRYLPPFIQLSKEIGNIIKGVNDFRKFYELKMYVKAKLSAEFALNNLKDARRTVETIKDMEFIVNNSTKALDTSKVEDALNDIERLLEYYLKIISTKIIKSNATLVVYVSKKNPYIFENVTIYGYSVFPEVTLHIGNHSIQVPGNFSIPYRFTKIGSYKVYLTAKGKKSNVILVNVSKVPCLITISSPSGYPNSTITLNGSLKDALGFPISNATVYVNNSAIKTNAKGDFSVNYTFPYPGTYPVSIFYPGDDIHEKCSKNVTINVLKIPVQIKIEGPSKVRVGMPIEIVGSTSVSGINISIIVDGKEIKNFIALQRFKITLRLSSPGKHEIVAKSSGNSLYAPAESNVLTVSVYVVKYEEIAGMAIVSLLGFLLYLKPWRSKKKRGIVVKEHEIPEIIKRRGKEERKGLRDWYKKTYLRLIGMYGLKRSTTPRELLAKIDDEVRREFKDATEVHEKTVYGMKIPTSLDITKFFRSIARTVLTIIIGEKL</sequence>
<name>A0ABV4T576_9EURY</name>
<reference evidence="1 2" key="1">
    <citation type="submission" date="2023-03" db="EMBL/GenBank/DDBJ databases">
        <title>Speciation in Pyrococcus: adaptation to high temperature as a mechanism.</title>
        <authorList>
            <person name="Gu J."/>
        </authorList>
    </citation>
    <scope>NUCLEOTIDE SEQUENCE [LARGE SCALE GENOMIC DNA]</scope>
    <source>
        <strain evidence="1 2">LMOA34</strain>
    </source>
</reference>
<evidence type="ECO:0000313" key="1">
    <source>
        <dbReference type="EMBL" id="MFA4803831.1"/>
    </source>
</evidence>
<keyword evidence="2" id="KW-1185">Reference proteome</keyword>
<evidence type="ECO:0008006" key="3">
    <source>
        <dbReference type="Google" id="ProtNLM"/>
    </source>
</evidence>
<organism evidence="1 2">
    <name type="scientific">Pyrococcus kukulkanii</name>
    <dbReference type="NCBI Taxonomy" id="1609559"/>
    <lineage>
        <taxon>Archaea</taxon>
        <taxon>Methanobacteriati</taxon>
        <taxon>Methanobacteriota</taxon>
        <taxon>Thermococci</taxon>
        <taxon>Thermococcales</taxon>
        <taxon>Thermococcaceae</taxon>
        <taxon>Pyrococcus</taxon>
    </lineage>
</organism>
<evidence type="ECO:0000313" key="2">
    <source>
        <dbReference type="Proteomes" id="UP001571980"/>
    </source>
</evidence>
<dbReference type="EMBL" id="JARRIG010000002">
    <property type="protein sequence ID" value="MFA4803831.1"/>
    <property type="molecule type" value="Genomic_DNA"/>
</dbReference>
<dbReference type="SUPFAM" id="SSF49464">
    <property type="entry name" value="Carboxypeptidase regulatory domain-like"/>
    <property type="match status" value="1"/>
</dbReference>
<accession>A0ABV4T576</accession>
<proteinExistence type="predicted"/>
<dbReference type="RefSeq" id="WP_372823356.1">
    <property type="nucleotide sequence ID" value="NZ_JARRIC010000002.1"/>
</dbReference>
<dbReference type="Gene3D" id="2.60.40.10">
    <property type="entry name" value="Immunoglobulins"/>
    <property type="match status" value="1"/>
</dbReference>
<protein>
    <recommendedName>
        <fullName evidence="3">DUF4129 domain-containing protein</fullName>
    </recommendedName>
</protein>
<dbReference type="InterPro" id="IPR008969">
    <property type="entry name" value="CarboxyPept-like_regulatory"/>
</dbReference>
<dbReference type="InterPro" id="IPR013783">
    <property type="entry name" value="Ig-like_fold"/>
</dbReference>